<organism evidence="1 2">
    <name type="scientific">Tanacetum coccineum</name>
    <dbReference type="NCBI Taxonomy" id="301880"/>
    <lineage>
        <taxon>Eukaryota</taxon>
        <taxon>Viridiplantae</taxon>
        <taxon>Streptophyta</taxon>
        <taxon>Embryophyta</taxon>
        <taxon>Tracheophyta</taxon>
        <taxon>Spermatophyta</taxon>
        <taxon>Magnoliopsida</taxon>
        <taxon>eudicotyledons</taxon>
        <taxon>Gunneridae</taxon>
        <taxon>Pentapetalae</taxon>
        <taxon>asterids</taxon>
        <taxon>campanulids</taxon>
        <taxon>Asterales</taxon>
        <taxon>Asteraceae</taxon>
        <taxon>Asteroideae</taxon>
        <taxon>Anthemideae</taxon>
        <taxon>Anthemidinae</taxon>
        <taxon>Tanacetum</taxon>
    </lineage>
</organism>
<dbReference type="EMBL" id="BQNB010016600">
    <property type="protein sequence ID" value="GJT53590.1"/>
    <property type="molecule type" value="Genomic_DNA"/>
</dbReference>
<reference evidence="1" key="1">
    <citation type="journal article" date="2022" name="Int. J. Mol. Sci.">
        <title>Draft Genome of Tanacetum Coccineum: Genomic Comparison of Closely Related Tanacetum-Family Plants.</title>
        <authorList>
            <person name="Yamashiro T."/>
            <person name="Shiraishi A."/>
            <person name="Nakayama K."/>
            <person name="Satake H."/>
        </authorList>
    </citation>
    <scope>NUCLEOTIDE SEQUENCE</scope>
</reference>
<evidence type="ECO:0000313" key="1">
    <source>
        <dbReference type="EMBL" id="GJT53590.1"/>
    </source>
</evidence>
<comment type="caution">
    <text evidence="1">The sequence shown here is derived from an EMBL/GenBank/DDBJ whole genome shotgun (WGS) entry which is preliminary data.</text>
</comment>
<name>A0ABQ5ERI9_9ASTR</name>
<accession>A0ABQ5ERI9</accession>
<sequence length="96" mass="10747">MVPYLPWSEGAIFGMSRLSGQLMTSSRAMVQYLPWSDGAIFDRSRLSGQLRSDGNMHPSFRVDTNCQGEDTSRCLGKLATLEEFLNKSLEVLLEKS</sequence>
<gene>
    <name evidence="1" type="ORF">Tco_0988644</name>
</gene>
<evidence type="ECO:0000313" key="2">
    <source>
        <dbReference type="Proteomes" id="UP001151760"/>
    </source>
</evidence>
<protein>
    <submittedName>
        <fullName evidence="1">Uncharacterized protein</fullName>
    </submittedName>
</protein>
<proteinExistence type="predicted"/>
<keyword evidence="2" id="KW-1185">Reference proteome</keyword>
<reference evidence="1" key="2">
    <citation type="submission" date="2022-01" db="EMBL/GenBank/DDBJ databases">
        <authorList>
            <person name="Yamashiro T."/>
            <person name="Shiraishi A."/>
            <person name="Satake H."/>
            <person name="Nakayama K."/>
        </authorList>
    </citation>
    <scope>NUCLEOTIDE SEQUENCE</scope>
</reference>
<dbReference type="Proteomes" id="UP001151760">
    <property type="component" value="Unassembled WGS sequence"/>
</dbReference>